<dbReference type="RefSeq" id="WP_095881458.1">
    <property type="nucleotide sequence ID" value="NZ_NTHN02000049.1"/>
</dbReference>
<dbReference type="OrthoDB" id="9900842at2"/>
<keyword evidence="1" id="KW-0812">Transmembrane</keyword>
<proteinExistence type="predicted"/>
<evidence type="ECO:0000313" key="3">
    <source>
        <dbReference type="EMBL" id="PBD20063.1"/>
    </source>
</evidence>
<feature type="transmembrane region" description="Helical" evidence="1">
    <location>
        <begin position="61"/>
        <end position="86"/>
    </location>
</feature>
<evidence type="ECO:0000256" key="1">
    <source>
        <dbReference type="SAM" id="Phobius"/>
    </source>
</evidence>
<reference evidence="2" key="3">
    <citation type="submission" date="2024-05" db="EMBL/GenBank/DDBJ databases">
        <title>Yangia mangrovi SAOS 153D genome.</title>
        <authorList>
            <person name="Verma A."/>
            <person name="Pal Y."/>
            <person name="Sundharam S."/>
            <person name="Bisht B."/>
            <person name="Srinivasan K."/>
        </authorList>
    </citation>
    <scope>NUCLEOTIDE SEQUENCE</scope>
    <source>
        <strain evidence="2">SAOS 153D</strain>
    </source>
</reference>
<gene>
    <name evidence="2" type="ORF">CLG85_020495</name>
    <name evidence="3" type="ORF">CLG85_06100</name>
</gene>
<evidence type="ECO:0008006" key="5">
    <source>
        <dbReference type="Google" id="ProtNLM"/>
    </source>
</evidence>
<dbReference type="EMBL" id="NTHN02000049">
    <property type="protein sequence ID" value="MCT4372559.1"/>
    <property type="molecule type" value="Genomic_DNA"/>
</dbReference>
<keyword evidence="1" id="KW-1133">Transmembrane helix</keyword>
<dbReference type="AlphaFoldDB" id="A0A2A3JY20"/>
<sequence length="96" mass="10255">MQNIILAEARKVLAQARAQSSARRLDQARNRCFQLAIAACAVAGLGWAGFGIFFLNEGPKLAAAAFAVITILSIVVAWTSAACMSFTSKPKIETIR</sequence>
<organism evidence="3">
    <name type="scientific">Alloyangia mangrovi</name>
    <dbReference type="NCBI Taxonomy" id="1779329"/>
    <lineage>
        <taxon>Bacteria</taxon>
        <taxon>Pseudomonadati</taxon>
        <taxon>Pseudomonadota</taxon>
        <taxon>Alphaproteobacteria</taxon>
        <taxon>Rhodobacterales</taxon>
        <taxon>Roseobacteraceae</taxon>
        <taxon>Alloyangia</taxon>
    </lineage>
</organism>
<name>A0A2A3JY20_9RHOB</name>
<evidence type="ECO:0000313" key="4">
    <source>
        <dbReference type="Proteomes" id="UP000217448"/>
    </source>
</evidence>
<dbReference type="EMBL" id="NTHN01000077">
    <property type="protein sequence ID" value="PBD20063.1"/>
    <property type="molecule type" value="Genomic_DNA"/>
</dbReference>
<comment type="caution">
    <text evidence="3">The sequence shown here is derived from an EMBL/GenBank/DDBJ whole genome shotgun (WGS) entry which is preliminary data.</text>
</comment>
<protein>
    <recommendedName>
        <fullName evidence="5">Holin-X, holin superfamily III</fullName>
    </recommendedName>
</protein>
<reference evidence="3" key="1">
    <citation type="submission" date="2017-09" db="EMBL/GenBank/DDBJ databases">
        <title>Yangia sp. SAOS 153D whole genome sequencing.</title>
        <authorList>
            <person name="Verma A."/>
            <person name="Krishnamurthi S."/>
        </authorList>
    </citation>
    <scope>NUCLEOTIDE SEQUENCE [LARGE SCALE GENOMIC DNA]</scope>
    <source>
        <strain evidence="3">SAOS 153D</strain>
    </source>
</reference>
<accession>A0A2A3JY20</accession>
<feature type="transmembrane region" description="Helical" evidence="1">
    <location>
        <begin position="33"/>
        <end position="55"/>
    </location>
</feature>
<keyword evidence="1" id="KW-0472">Membrane</keyword>
<keyword evidence="4" id="KW-1185">Reference proteome</keyword>
<reference evidence="4" key="2">
    <citation type="submission" date="2023-07" db="EMBL/GenBank/DDBJ databases">
        <title>Yangia mangrovi SAOS 153D genome.</title>
        <authorList>
            <person name="Verma A."/>
            <person name="Pal Y."/>
            <person name="Sundharam S."/>
            <person name="Bisht B."/>
            <person name="Srinivasan K."/>
        </authorList>
    </citation>
    <scope>NUCLEOTIDE SEQUENCE [LARGE SCALE GENOMIC DNA]</scope>
    <source>
        <strain evidence="4">SAOS 153D</strain>
    </source>
</reference>
<evidence type="ECO:0000313" key="2">
    <source>
        <dbReference type="EMBL" id="MCT4372559.1"/>
    </source>
</evidence>
<dbReference type="Proteomes" id="UP000217448">
    <property type="component" value="Unassembled WGS sequence"/>
</dbReference>